<dbReference type="SUPFAM" id="SSF53067">
    <property type="entry name" value="Actin-like ATPase domain"/>
    <property type="match status" value="1"/>
</dbReference>
<sequence>MTTNLVFALDVGGTFVKASIVERGVVLNNTISQYHAFAKESESVIICQLEAIILDLLEQYQRLKRNSITAMSDEFIFLKDESICIGLTFPGPFDYESGISWIRNLDKFESLYGVNVREKLLQRLQESVLSKIVKDIKIQFQNDGRLFGLGASKLFPEDRILAITLGTGIGSAFIDRGTIVTKGATVPLEGYLYNQSYRGTTADECFSRRGILKLFDATDSLYSGMDVKELSQLAKGEDPKAKQLFVQFGEELGVFLRPFITSFEANRLLIGGQIAKSFELFGEGLHNQLQQSGVLIEALDDALHHTFIGVSRLFES</sequence>
<dbReference type="Pfam" id="PF00480">
    <property type="entry name" value="ROK"/>
    <property type="match status" value="1"/>
</dbReference>
<evidence type="ECO:0000256" key="1">
    <source>
        <dbReference type="ARBA" id="ARBA00006479"/>
    </source>
</evidence>
<dbReference type="PANTHER" id="PTHR18964">
    <property type="entry name" value="ROK (REPRESSOR, ORF, KINASE) FAMILY"/>
    <property type="match status" value="1"/>
</dbReference>
<dbReference type="Proteomes" id="UP000186666">
    <property type="component" value="Unassembled WGS sequence"/>
</dbReference>
<accession>A0ABY1JVJ8</accession>
<comment type="similarity">
    <text evidence="1">Belongs to the ROK (NagC/XylR) family.</text>
</comment>
<evidence type="ECO:0000313" key="3">
    <source>
        <dbReference type="Proteomes" id="UP000186666"/>
    </source>
</evidence>
<dbReference type="EMBL" id="FTNK01000004">
    <property type="protein sequence ID" value="SIQ85284.1"/>
    <property type="molecule type" value="Genomic_DNA"/>
</dbReference>
<gene>
    <name evidence="2" type="ORF">SAMN05421578_104347</name>
</gene>
<comment type="caution">
    <text evidence="2">The sequence shown here is derived from an EMBL/GenBank/DDBJ whole genome shotgun (WGS) entry which is preliminary data.</text>
</comment>
<proteinExistence type="inferred from homology"/>
<protein>
    <submittedName>
        <fullName evidence="2">Glucokinase</fullName>
    </submittedName>
</protein>
<keyword evidence="3" id="KW-1185">Reference proteome</keyword>
<evidence type="ECO:0000313" key="2">
    <source>
        <dbReference type="EMBL" id="SIQ85284.1"/>
    </source>
</evidence>
<dbReference type="RefSeq" id="WP_068585146.1">
    <property type="nucleotide sequence ID" value="NZ_FTNK01000004.1"/>
</dbReference>
<name>A0ABY1JVJ8_9BACL</name>
<dbReference type="PANTHER" id="PTHR18964:SF149">
    <property type="entry name" value="BIFUNCTIONAL UDP-N-ACETYLGLUCOSAMINE 2-EPIMERASE_N-ACETYLMANNOSAMINE KINASE"/>
    <property type="match status" value="1"/>
</dbReference>
<dbReference type="Gene3D" id="3.30.420.40">
    <property type="match status" value="2"/>
</dbReference>
<reference evidence="2 3" key="1">
    <citation type="submission" date="2017-01" db="EMBL/GenBank/DDBJ databases">
        <authorList>
            <person name="Varghese N."/>
            <person name="Submissions S."/>
        </authorList>
    </citation>
    <scope>NUCLEOTIDE SEQUENCE [LARGE SCALE GENOMIC DNA]</scope>
    <source>
        <strain evidence="2 3">ATCC 23464</strain>
    </source>
</reference>
<organism evidence="2 3">
    <name type="scientific">Paenibacillus macquariensis</name>
    <dbReference type="NCBI Taxonomy" id="948756"/>
    <lineage>
        <taxon>Bacteria</taxon>
        <taxon>Bacillati</taxon>
        <taxon>Bacillota</taxon>
        <taxon>Bacilli</taxon>
        <taxon>Bacillales</taxon>
        <taxon>Paenibacillaceae</taxon>
        <taxon>Paenibacillus</taxon>
    </lineage>
</organism>
<dbReference type="InterPro" id="IPR043129">
    <property type="entry name" value="ATPase_NBD"/>
</dbReference>
<dbReference type="InterPro" id="IPR000600">
    <property type="entry name" value="ROK"/>
</dbReference>
<dbReference type="CDD" id="cd23763">
    <property type="entry name" value="ASKHA_ATPase_ROK"/>
    <property type="match status" value="1"/>
</dbReference>